<comment type="caution">
    <text evidence="1">The sequence shown here is derived from an EMBL/GenBank/DDBJ whole genome shotgun (WGS) entry which is preliminary data.</text>
</comment>
<dbReference type="RefSeq" id="WP_172356239.1">
    <property type="nucleotide sequence ID" value="NZ_BLLH01000004.1"/>
</dbReference>
<dbReference type="EMBL" id="BLLH01000004">
    <property type="protein sequence ID" value="GFH40581.1"/>
    <property type="molecule type" value="Genomic_DNA"/>
</dbReference>
<evidence type="ECO:0000313" key="2">
    <source>
        <dbReference type="Proteomes" id="UP000475928"/>
    </source>
</evidence>
<name>A0A6A0B803_9LACT</name>
<accession>A0A6A0B803</accession>
<protein>
    <submittedName>
        <fullName evidence="1">Uncharacterized protein</fullName>
    </submittedName>
</protein>
<keyword evidence="2" id="KW-1185">Reference proteome</keyword>
<evidence type="ECO:0000313" key="1">
    <source>
        <dbReference type="EMBL" id="GFH40581.1"/>
    </source>
</evidence>
<proteinExistence type="predicted"/>
<dbReference type="AlphaFoldDB" id="A0A6A0B803"/>
<reference evidence="1 2" key="1">
    <citation type="submission" date="2020-02" db="EMBL/GenBank/DDBJ databases">
        <title>Draft genome sequence of Lactococcus sp. Hs20B0-1.</title>
        <authorList>
            <person name="Noda S."/>
            <person name="Yuki M."/>
            <person name="Ohkuma M."/>
        </authorList>
    </citation>
    <scope>NUCLEOTIDE SEQUENCE [LARGE SCALE GENOMIC DNA]</scope>
    <source>
        <strain evidence="1 2">Hs20B0-1</strain>
    </source>
</reference>
<sequence>MSIIDYFKVLTTIGRDIASESNDVKKKLDNVKFELGYAKIVAADIQKDVKEYQFQAQPRIDAITELSSKIQNELSSK</sequence>
<dbReference type="Proteomes" id="UP000475928">
    <property type="component" value="Unassembled WGS sequence"/>
</dbReference>
<gene>
    <name evidence="1" type="ORF">Hs20B_09790</name>
</gene>
<organism evidence="1 2">
    <name type="scientific">Pseudolactococcus insecticola</name>
    <dbReference type="NCBI Taxonomy" id="2709158"/>
    <lineage>
        <taxon>Bacteria</taxon>
        <taxon>Bacillati</taxon>
        <taxon>Bacillota</taxon>
        <taxon>Bacilli</taxon>
        <taxon>Lactobacillales</taxon>
        <taxon>Streptococcaceae</taxon>
        <taxon>Pseudolactococcus</taxon>
    </lineage>
</organism>